<accession>W0R9E0</accession>
<reference evidence="1 2" key="1">
    <citation type="submission" date="2013-12" db="EMBL/GenBank/DDBJ databases">
        <title>Annotation of the Bibersteinia trehalosi USDA-ARS-USMARC-190 complete genome.</title>
        <authorList>
            <person name="Harhay G.P."/>
            <person name="McVey S."/>
            <person name="Clawson M.L."/>
            <person name="Bono J."/>
            <person name="Heaton M.P."/>
            <person name="Chitko-Mckown C.G."/>
            <person name="Harhay D.M."/>
            <person name="Smith T.P.L."/>
        </authorList>
    </citation>
    <scope>NUCLEOTIDE SEQUENCE [LARGE SCALE GENOMIC DNA]</scope>
    <source>
        <strain evidence="1 2">USDA-ARS-USMARC-190</strain>
    </source>
</reference>
<protein>
    <submittedName>
        <fullName evidence="1">RNA pyrophosphohydrolase</fullName>
    </submittedName>
</protein>
<evidence type="ECO:0000313" key="2">
    <source>
        <dbReference type="Proteomes" id="UP000019086"/>
    </source>
</evidence>
<dbReference type="AlphaFoldDB" id="W0R9E0"/>
<dbReference type="HOGENOM" id="CLU_3058955_0_0_6"/>
<dbReference type="KEGG" id="btra:F544_21830"/>
<gene>
    <name evidence="1" type="ORF">F544_21830</name>
</gene>
<evidence type="ECO:0000313" key="1">
    <source>
        <dbReference type="EMBL" id="AHG87411.1"/>
    </source>
</evidence>
<name>W0R9E0_BIBTR</name>
<sequence>MWKLPRILSKPFCPENLPLFITDDDTNIWAVTIEIDQFRPPYFFKFKMALIVS</sequence>
<dbReference type="EMBL" id="CP006956">
    <property type="protein sequence ID" value="AHG87411.1"/>
    <property type="molecule type" value="Genomic_DNA"/>
</dbReference>
<proteinExistence type="predicted"/>
<organism evidence="1 2">
    <name type="scientific">Bibersteinia trehalosi USDA-ARS-USMARC-190</name>
    <dbReference type="NCBI Taxonomy" id="1263832"/>
    <lineage>
        <taxon>Bacteria</taxon>
        <taxon>Pseudomonadati</taxon>
        <taxon>Pseudomonadota</taxon>
        <taxon>Gammaproteobacteria</taxon>
        <taxon>Pasteurellales</taxon>
        <taxon>Pasteurellaceae</taxon>
        <taxon>Bibersteinia</taxon>
    </lineage>
</organism>
<dbReference type="GO" id="GO:0016787">
    <property type="term" value="F:hydrolase activity"/>
    <property type="evidence" value="ECO:0007669"/>
    <property type="project" value="UniProtKB-KW"/>
</dbReference>
<dbReference type="Proteomes" id="UP000019086">
    <property type="component" value="Chromosome"/>
</dbReference>
<keyword evidence="1" id="KW-0378">Hydrolase</keyword>